<dbReference type="GO" id="GO:0048038">
    <property type="term" value="F:quinone binding"/>
    <property type="evidence" value="ECO:0007669"/>
    <property type="project" value="UniProtKB-KW"/>
</dbReference>
<evidence type="ECO:0000256" key="10">
    <source>
        <dbReference type="HAMAP-Rule" id="MF_01358"/>
    </source>
</evidence>
<evidence type="ECO:0000256" key="6">
    <source>
        <dbReference type="ARBA" id="ARBA00023136"/>
    </source>
</evidence>
<comment type="similarity">
    <text evidence="10">Belongs to the complex I 49 kDa subunit family.</text>
</comment>
<dbReference type="PANTHER" id="PTHR11993:SF10">
    <property type="entry name" value="NADH DEHYDROGENASE [UBIQUINONE] IRON-SULFUR PROTEIN 2, MITOCHONDRIAL"/>
    <property type="match status" value="1"/>
</dbReference>
<dbReference type="Gene3D" id="1.10.645.10">
    <property type="entry name" value="Cytochrome-c3 Hydrogenase, chain B"/>
    <property type="match status" value="1"/>
</dbReference>
<feature type="domain" description="NADH-quinone oxidoreductase subunit D" evidence="12">
    <location>
        <begin position="297"/>
        <end position="542"/>
    </location>
</feature>
<comment type="subunit">
    <text evidence="8">NDH-1 is composed of 13 different subunits. Subunits NuoB, CD, E, F, and G constitute the peripheral sector of the complex.</text>
</comment>
<keyword evidence="13" id="KW-0560">Oxidoreductase</keyword>
<dbReference type="EMBL" id="JADILV010000037">
    <property type="protein sequence ID" value="MBO8483587.1"/>
    <property type="molecule type" value="Genomic_DNA"/>
</dbReference>
<comment type="similarity">
    <text evidence="2">In the C-terminal section; belongs to the complex I 49 kDa subunit family.</text>
</comment>
<evidence type="ECO:0000259" key="12">
    <source>
        <dbReference type="Pfam" id="PF00346"/>
    </source>
</evidence>
<evidence type="ECO:0000259" key="11">
    <source>
        <dbReference type="Pfam" id="PF00329"/>
    </source>
</evidence>
<evidence type="ECO:0000256" key="3">
    <source>
        <dbReference type="ARBA" id="ARBA00022448"/>
    </source>
</evidence>
<dbReference type="InterPro" id="IPR022885">
    <property type="entry name" value="NDH1_su_D/H"/>
</dbReference>
<organism evidence="13 14">
    <name type="scientific">Candidatus Cryptobacteroides avicola</name>
    <dbReference type="NCBI Taxonomy" id="2840757"/>
    <lineage>
        <taxon>Bacteria</taxon>
        <taxon>Pseudomonadati</taxon>
        <taxon>Bacteroidota</taxon>
        <taxon>Bacteroidia</taxon>
        <taxon>Bacteroidales</taxon>
        <taxon>Candidatus Cryptobacteroides</taxon>
    </lineage>
</organism>
<dbReference type="SUPFAM" id="SSF143243">
    <property type="entry name" value="Nqo5-like"/>
    <property type="match status" value="1"/>
</dbReference>
<comment type="subunit">
    <text evidence="10">NDH-1 is composed of 14 different subunits. Subunits NuoB, C, D, E, F, and G constitute the peripheral sector of the complex.</text>
</comment>
<evidence type="ECO:0000313" key="13">
    <source>
        <dbReference type="EMBL" id="MBO8483587.1"/>
    </source>
</evidence>
<comment type="function">
    <text evidence="10">NDH-1 shuttles electrons from NADH, via FMN and iron-sulfur (Fe-S) centers, to quinones in the respiratory chain. The immediate electron acceptor for the enzyme in this species is believed to be a menaquinone. Couples the redox reaction to proton translocation (for every two electrons transferred, four hydrogen ions are translocated across the cytoplasmic membrane), and thus conserves the redox energy in a proton gradient.</text>
</comment>
<dbReference type="HAMAP" id="MF_01358">
    <property type="entry name" value="NDH1_NuoD"/>
    <property type="match status" value="1"/>
</dbReference>
<accession>A0A940DRV2</accession>
<dbReference type="Pfam" id="PF00346">
    <property type="entry name" value="Complex1_49kDa"/>
    <property type="match status" value="1"/>
</dbReference>
<dbReference type="GO" id="GO:0005886">
    <property type="term" value="C:plasma membrane"/>
    <property type="evidence" value="ECO:0007669"/>
    <property type="project" value="UniProtKB-SubCell"/>
</dbReference>
<reference evidence="13" key="1">
    <citation type="submission" date="2020-10" db="EMBL/GenBank/DDBJ databases">
        <authorList>
            <person name="Gilroy R."/>
        </authorList>
    </citation>
    <scope>NUCLEOTIDE SEQUENCE</scope>
    <source>
        <strain evidence="13">G3-8215</strain>
    </source>
</reference>
<evidence type="ECO:0000256" key="4">
    <source>
        <dbReference type="ARBA" id="ARBA00022475"/>
    </source>
</evidence>
<keyword evidence="3 10" id="KW-0813">Transport</keyword>
<dbReference type="InterPro" id="IPR001268">
    <property type="entry name" value="NADH_UbQ_OxRdtase_30kDa_su"/>
</dbReference>
<keyword evidence="10" id="KW-0874">Quinone</keyword>
<dbReference type="InterPro" id="IPR001135">
    <property type="entry name" value="NADH_Q_OxRdtase_suD"/>
</dbReference>
<dbReference type="GO" id="GO:0051287">
    <property type="term" value="F:NAD binding"/>
    <property type="evidence" value="ECO:0007669"/>
    <property type="project" value="InterPro"/>
</dbReference>
<evidence type="ECO:0000256" key="9">
    <source>
        <dbReference type="ARBA" id="ARBA00047712"/>
    </source>
</evidence>
<evidence type="ECO:0000313" key="14">
    <source>
        <dbReference type="Proteomes" id="UP000725002"/>
    </source>
</evidence>
<dbReference type="GO" id="GO:0050136">
    <property type="term" value="F:NADH dehydrogenase (quinone) (non-electrogenic) activity"/>
    <property type="evidence" value="ECO:0007669"/>
    <property type="project" value="UniProtKB-UniRule"/>
</dbReference>
<feature type="domain" description="NADH:ubiquinone oxidoreductase 30kDa subunit" evidence="11">
    <location>
        <begin position="29"/>
        <end position="145"/>
    </location>
</feature>
<keyword evidence="4 10" id="KW-1003">Cell membrane</keyword>
<gene>
    <name evidence="10" type="primary">nuoD</name>
    <name evidence="13" type="ORF">IAB75_05680</name>
</gene>
<reference evidence="13" key="2">
    <citation type="journal article" date="2021" name="PeerJ">
        <title>Extensive microbial diversity within the chicken gut microbiome revealed by metagenomics and culture.</title>
        <authorList>
            <person name="Gilroy R."/>
            <person name="Ravi A."/>
            <person name="Getino M."/>
            <person name="Pursley I."/>
            <person name="Horton D.L."/>
            <person name="Alikhan N.F."/>
            <person name="Baker D."/>
            <person name="Gharbi K."/>
            <person name="Hall N."/>
            <person name="Watson M."/>
            <person name="Adriaenssens E.M."/>
            <person name="Foster-Nyarko E."/>
            <person name="Jarju S."/>
            <person name="Secka A."/>
            <person name="Antonio M."/>
            <person name="Oren A."/>
            <person name="Chaudhuri R.R."/>
            <person name="La Ragione R."/>
            <person name="Hildebrand F."/>
            <person name="Pallen M.J."/>
        </authorList>
    </citation>
    <scope>NUCLEOTIDE SEQUENCE</scope>
    <source>
        <strain evidence="13">G3-8215</strain>
    </source>
</reference>
<protein>
    <recommendedName>
        <fullName evidence="10">NADH-quinone oxidoreductase subunit D</fullName>
        <ecNumber evidence="10">7.1.1.-</ecNumber>
    </recommendedName>
    <alternativeName>
        <fullName evidence="10">NADH dehydrogenase I subunit D</fullName>
    </alternativeName>
    <alternativeName>
        <fullName evidence="10">NDH-1 subunit D</fullName>
    </alternativeName>
</protein>
<dbReference type="PANTHER" id="PTHR11993">
    <property type="entry name" value="NADH-UBIQUINONE OXIDOREDUCTASE 49 KDA SUBUNIT"/>
    <property type="match status" value="1"/>
</dbReference>
<dbReference type="SUPFAM" id="SSF56762">
    <property type="entry name" value="HydB/Nqo4-like"/>
    <property type="match status" value="1"/>
</dbReference>
<comment type="caution">
    <text evidence="13">The sequence shown here is derived from an EMBL/GenBank/DDBJ whole genome shotgun (WGS) entry which is preliminary data.</text>
</comment>
<dbReference type="Pfam" id="PF00329">
    <property type="entry name" value="Complex1_30kDa"/>
    <property type="match status" value="1"/>
</dbReference>
<evidence type="ECO:0000256" key="8">
    <source>
        <dbReference type="ARBA" id="ARBA00038617"/>
    </source>
</evidence>
<name>A0A940DRV2_9BACT</name>
<proteinExistence type="inferred from homology"/>
<dbReference type="InterPro" id="IPR020396">
    <property type="entry name" value="NADH_UbQ_OxRdtase_CS"/>
</dbReference>
<keyword evidence="10" id="KW-1278">Translocase</keyword>
<dbReference type="InterPro" id="IPR029014">
    <property type="entry name" value="NiFe-Hase_large"/>
</dbReference>
<evidence type="ECO:0000256" key="1">
    <source>
        <dbReference type="ARBA" id="ARBA00004417"/>
    </source>
</evidence>
<evidence type="ECO:0000256" key="2">
    <source>
        <dbReference type="ARBA" id="ARBA00010019"/>
    </source>
</evidence>
<keyword evidence="5 10" id="KW-0520">NAD</keyword>
<dbReference type="AlphaFoldDB" id="A0A940DRV2"/>
<evidence type="ECO:0000256" key="5">
    <source>
        <dbReference type="ARBA" id="ARBA00023027"/>
    </source>
</evidence>
<sequence>MENNTTIKERIAAIEPSAVWSDAGDGMFKVPAASFRHLAEHLRNEEGFDFLRSLTGVDEGEEGLGCIYHLENTATGENTVISALDPDRENASLPSVHDLWKGAGFNEREAYDFFGIKFIGHPDLRRLYLRDDWKGYPLRKDYDMSLNPLNMQNEEANDDSPSYVMTKDGSYILKRHPLFEDQEYVINIGPQHPATHGVLRFRVSLEGEIIKKLDVHCGYIHRGIEKLCETMTYPQTLGFTDRLDYLGAMQNRHALCMCIEKAMGLEVSERIKYIRTIMDELQRIDSHLLFIACLSQDMGALEVFFLGFRDREKVLDILEQTTGGRLIQAYNRIGGVQADIHPDFVKKVKEFIKYMRPKLQEYHDIFTGNVIVQHRLIGTGVLSREDAVSFGATGGTGRASGWACDVRKRHPYAMYDKVDFKEIVLEKGDCFDRYMVRVKEIEESMNIIEQLIDNIPEGEYLMKTKPVIKLPEGSWYSAVEGSRGEFGVYLESRGDKSPYRLKFRSTGLPLVSCIDTISRGAKIADLIAIGGTLDYVVPDIDR</sequence>
<comment type="catalytic activity">
    <reaction evidence="9 10">
        <text>a quinone + NADH + 5 H(+)(in) = a quinol + NAD(+) + 4 H(+)(out)</text>
        <dbReference type="Rhea" id="RHEA:57888"/>
        <dbReference type="ChEBI" id="CHEBI:15378"/>
        <dbReference type="ChEBI" id="CHEBI:24646"/>
        <dbReference type="ChEBI" id="CHEBI:57540"/>
        <dbReference type="ChEBI" id="CHEBI:57945"/>
        <dbReference type="ChEBI" id="CHEBI:132124"/>
    </reaction>
</comment>
<evidence type="ECO:0000256" key="7">
    <source>
        <dbReference type="ARBA" id="ARBA00023268"/>
    </source>
</evidence>
<keyword evidence="7" id="KW-0511">Multifunctional enzyme</keyword>
<dbReference type="EC" id="7.1.1.-" evidence="10"/>
<comment type="subcellular location">
    <subcellularLocation>
        <location evidence="1">Cell inner membrane</location>
        <topology evidence="1">Peripheral membrane protein</topology>
    </subcellularLocation>
    <subcellularLocation>
        <location evidence="10">Cell membrane</location>
        <topology evidence="10">Peripheral membrane protein</topology>
        <orientation evidence="10">Cytoplasmic side</orientation>
    </subcellularLocation>
</comment>
<dbReference type="GO" id="GO:0008137">
    <property type="term" value="F:NADH dehydrogenase (ubiquinone) activity"/>
    <property type="evidence" value="ECO:0007669"/>
    <property type="project" value="InterPro"/>
</dbReference>
<dbReference type="InterPro" id="IPR037232">
    <property type="entry name" value="NADH_quin_OxRdtase_su_C/D-like"/>
</dbReference>
<dbReference type="Proteomes" id="UP000725002">
    <property type="component" value="Unassembled WGS sequence"/>
</dbReference>
<keyword evidence="6 10" id="KW-0472">Membrane</keyword>
<dbReference type="PROSITE" id="PS00542">
    <property type="entry name" value="COMPLEX1_30K"/>
    <property type="match status" value="1"/>
</dbReference>
<dbReference type="Gene3D" id="3.30.460.80">
    <property type="entry name" value="NADH:ubiquinone oxidoreductase, 30kDa subunit"/>
    <property type="match status" value="1"/>
</dbReference>